<dbReference type="EMBL" id="FOHW01000008">
    <property type="protein sequence ID" value="SET22768.1"/>
    <property type="molecule type" value="Genomic_DNA"/>
</dbReference>
<dbReference type="AlphaFoldDB" id="A0A1I0CT45"/>
<dbReference type="Proteomes" id="UP000182332">
    <property type="component" value="Unassembled WGS sequence"/>
</dbReference>
<evidence type="ECO:0008006" key="3">
    <source>
        <dbReference type="Google" id="ProtNLM"/>
    </source>
</evidence>
<dbReference type="CDD" id="cd20743">
    <property type="entry name" value="FIX_RhsA-like"/>
    <property type="match status" value="1"/>
</dbReference>
<gene>
    <name evidence="1" type="ORF">SAMN05216197_108177</name>
</gene>
<organism evidence="1 2">
    <name type="scientific">Pseudomonas graminis</name>
    <dbReference type="NCBI Taxonomy" id="158627"/>
    <lineage>
        <taxon>Bacteria</taxon>
        <taxon>Pseudomonadati</taxon>
        <taxon>Pseudomonadota</taxon>
        <taxon>Gammaproteobacteria</taxon>
        <taxon>Pseudomonadales</taxon>
        <taxon>Pseudomonadaceae</taxon>
        <taxon>Pseudomonas</taxon>
    </lineage>
</organism>
<sequence length="221" mass="23425">MATPLNLPVGGEKREPQVAIVPLDQIQVEDVGLGAANVDAWLQDISGGVVTLERIKTVAGGLPVVGNIMALVDALNDIVRLATSDERDPLDWVSLGINLIGMVPIPPGMAAARMSLRPMLFLVRQEMRQAGKVVLGDALIEILIGHLNATIVGTLDDFVTQAHGKLPGILEDAGKLGEGVLFEIAAGLEMLVKPDLNAKADLREAEQLVHAAGDLWAYDPQ</sequence>
<accession>A0A1I0CT45</accession>
<evidence type="ECO:0000313" key="2">
    <source>
        <dbReference type="Proteomes" id="UP000182332"/>
    </source>
</evidence>
<feature type="non-terminal residue" evidence="1">
    <location>
        <position position="221"/>
    </location>
</feature>
<reference evidence="1 2" key="1">
    <citation type="submission" date="2016-10" db="EMBL/GenBank/DDBJ databases">
        <authorList>
            <person name="de Groot N.N."/>
        </authorList>
    </citation>
    <scope>NUCLEOTIDE SEQUENCE [LARGE SCALE GENOMIC DNA]</scope>
    <source>
        <strain evidence="1 2">DSM 11363</strain>
    </source>
</reference>
<name>A0A1I0CT45_9PSED</name>
<evidence type="ECO:0000313" key="1">
    <source>
        <dbReference type="EMBL" id="SET22768.1"/>
    </source>
</evidence>
<protein>
    <recommendedName>
        <fullName evidence="3">RHS repeat protein</fullName>
    </recommendedName>
</protein>
<proteinExistence type="predicted"/>